<name>A0A3D9L199_MARFU</name>
<dbReference type="EMBL" id="QREG01000013">
    <property type="protein sequence ID" value="RED97070.1"/>
    <property type="molecule type" value="Genomic_DNA"/>
</dbReference>
<feature type="domain" description="O-antigen ligase-related" evidence="7">
    <location>
        <begin position="259"/>
        <end position="399"/>
    </location>
</feature>
<accession>A0A3D9L199</accession>
<keyword evidence="4 6" id="KW-0472">Membrane</keyword>
<protein>
    <submittedName>
        <fullName evidence="8">O-antigen ligase-like membrane protein</fullName>
    </submittedName>
</protein>
<keyword evidence="3 6" id="KW-1133">Transmembrane helix</keyword>
<feature type="transmembrane region" description="Helical" evidence="6">
    <location>
        <begin position="60"/>
        <end position="77"/>
    </location>
</feature>
<feature type="transmembrane region" description="Helical" evidence="6">
    <location>
        <begin position="253"/>
        <end position="269"/>
    </location>
</feature>
<dbReference type="PANTHER" id="PTHR37422">
    <property type="entry name" value="TEICHURONIC ACID BIOSYNTHESIS PROTEIN TUAE"/>
    <property type="match status" value="1"/>
</dbReference>
<dbReference type="GO" id="GO:0016874">
    <property type="term" value="F:ligase activity"/>
    <property type="evidence" value="ECO:0007669"/>
    <property type="project" value="UniProtKB-KW"/>
</dbReference>
<feature type="region of interest" description="Disordered" evidence="5">
    <location>
        <begin position="471"/>
        <end position="490"/>
    </location>
</feature>
<comment type="caution">
    <text evidence="8">The sequence shown here is derived from an EMBL/GenBank/DDBJ whole genome shotgun (WGS) entry which is preliminary data.</text>
</comment>
<feature type="transmembrane region" description="Helical" evidence="6">
    <location>
        <begin position="392"/>
        <end position="414"/>
    </location>
</feature>
<dbReference type="InterPro" id="IPR007016">
    <property type="entry name" value="O-antigen_ligase-rel_domated"/>
</dbReference>
<keyword evidence="9" id="KW-1185">Reference proteome</keyword>
<sequence length="490" mass="54898">MQAIRHLHKPAQLALLVLLVAGAVAIAYFSVFIPVAKGMLLPAALIGATAVILIVYRYQWGLAVLFFISIFMFYIQRTFQTDFPFGVVYDFLVMVMFGAMLLTNKEKLDWSNFFNPITIMFLLMIGYHLIQVFNPMGTKLAWLVSLRRNVLFILYLLFLQVSLHKKHLRYFMKIWLSMAVIVALYGIHQEVFGLSEAELRWIYADPDRVSIYLVWGELRNFSFLSDPSAYGIFTAFSALACMVLAIRSSGKTRFWYGLMALVILVGLSFSGTRTGYAMIAVGMLFYIVLTMRSARSMMMLVSIGVVAAVIFFGPFHGWQVNRIRSAFMPSEDASMGVRDDKRIRYQPFVRSHPFGGGVYTTAFFGLSYAPGHPFAGFDPDSGYLETAMESGWIGLVLLMGFVFVVTAVGVDRFFQVKDPEVKTIVLTVLVPFFAATVAHYAQNALFAKPVDLLVMAALAILAQARELDRRNGTTSSSSQSIVQSKSELEA</sequence>
<feature type="transmembrane region" description="Helical" evidence="6">
    <location>
        <begin position="83"/>
        <end position="102"/>
    </location>
</feature>
<evidence type="ECO:0000256" key="2">
    <source>
        <dbReference type="ARBA" id="ARBA00022692"/>
    </source>
</evidence>
<evidence type="ECO:0000259" key="7">
    <source>
        <dbReference type="Pfam" id="PF04932"/>
    </source>
</evidence>
<feature type="compositionally biased region" description="Low complexity" evidence="5">
    <location>
        <begin position="475"/>
        <end position="490"/>
    </location>
</feature>
<feature type="transmembrane region" description="Helical" evidence="6">
    <location>
        <begin position="12"/>
        <end position="33"/>
    </location>
</feature>
<feature type="transmembrane region" description="Helical" evidence="6">
    <location>
        <begin position="298"/>
        <end position="318"/>
    </location>
</feature>
<feature type="transmembrane region" description="Helical" evidence="6">
    <location>
        <begin position="228"/>
        <end position="246"/>
    </location>
</feature>
<evidence type="ECO:0000313" key="9">
    <source>
        <dbReference type="Proteomes" id="UP000256779"/>
    </source>
</evidence>
<feature type="transmembrane region" description="Helical" evidence="6">
    <location>
        <begin position="170"/>
        <end position="188"/>
    </location>
</feature>
<reference evidence="8 9" key="1">
    <citation type="submission" date="2018-07" db="EMBL/GenBank/DDBJ databases">
        <title>Genomic Encyclopedia of Type Strains, Phase IV (KMG-IV): sequencing the most valuable type-strain genomes for metagenomic binning, comparative biology and taxonomic classification.</title>
        <authorList>
            <person name="Goeker M."/>
        </authorList>
    </citation>
    <scope>NUCLEOTIDE SEQUENCE [LARGE SCALE GENOMIC DNA]</scope>
    <source>
        <strain evidence="8 9">DSM 4134</strain>
    </source>
</reference>
<proteinExistence type="predicted"/>
<dbReference type="OrthoDB" id="783093at2"/>
<gene>
    <name evidence="8" type="ORF">C7460_113119</name>
</gene>
<dbReference type="AlphaFoldDB" id="A0A3D9L199"/>
<keyword evidence="2 6" id="KW-0812">Transmembrane</keyword>
<feature type="transmembrane region" description="Helical" evidence="6">
    <location>
        <begin position="421"/>
        <end position="440"/>
    </location>
</feature>
<feature type="transmembrane region" description="Helical" evidence="6">
    <location>
        <begin position="140"/>
        <end position="158"/>
    </location>
</feature>
<keyword evidence="8" id="KW-0436">Ligase</keyword>
<organism evidence="8 9">
    <name type="scientific">Marinoscillum furvescens DSM 4134</name>
    <dbReference type="NCBI Taxonomy" id="1122208"/>
    <lineage>
        <taxon>Bacteria</taxon>
        <taxon>Pseudomonadati</taxon>
        <taxon>Bacteroidota</taxon>
        <taxon>Cytophagia</taxon>
        <taxon>Cytophagales</taxon>
        <taxon>Reichenbachiellaceae</taxon>
        <taxon>Marinoscillum</taxon>
    </lineage>
</organism>
<dbReference type="Pfam" id="PF04932">
    <property type="entry name" value="Wzy_C"/>
    <property type="match status" value="1"/>
</dbReference>
<evidence type="ECO:0000256" key="6">
    <source>
        <dbReference type="SAM" id="Phobius"/>
    </source>
</evidence>
<feature type="transmembrane region" description="Helical" evidence="6">
    <location>
        <begin position="39"/>
        <end position="55"/>
    </location>
</feature>
<evidence type="ECO:0000313" key="8">
    <source>
        <dbReference type="EMBL" id="RED97070.1"/>
    </source>
</evidence>
<comment type="subcellular location">
    <subcellularLocation>
        <location evidence="1">Membrane</location>
        <topology evidence="1">Multi-pass membrane protein</topology>
    </subcellularLocation>
</comment>
<dbReference type="Proteomes" id="UP000256779">
    <property type="component" value="Unassembled WGS sequence"/>
</dbReference>
<evidence type="ECO:0000256" key="3">
    <source>
        <dbReference type="ARBA" id="ARBA00022989"/>
    </source>
</evidence>
<feature type="transmembrane region" description="Helical" evidence="6">
    <location>
        <begin position="114"/>
        <end position="134"/>
    </location>
</feature>
<evidence type="ECO:0000256" key="5">
    <source>
        <dbReference type="SAM" id="MobiDB-lite"/>
    </source>
</evidence>
<dbReference type="PANTHER" id="PTHR37422:SF13">
    <property type="entry name" value="LIPOPOLYSACCHARIDE BIOSYNTHESIS PROTEIN PA4999-RELATED"/>
    <property type="match status" value="1"/>
</dbReference>
<evidence type="ECO:0000256" key="1">
    <source>
        <dbReference type="ARBA" id="ARBA00004141"/>
    </source>
</evidence>
<dbReference type="InterPro" id="IPR051533">
    <property type="entry name" value="WaaL-like"/>
</dbReference>
<evidence type="ECO:0000256" key="4">
    <source>
        <dbReference type="ARBA" id="ARBA00023136"/>
    </source>
</evidence>
<dbReference type="RefSeq" id="WP_115868810.1">
    <property type="nucleotide sequence ID" value="NZ_QREG01000013.1"/>
</dbReference>
<dbReference type="GO" id="GO:0016020">
    <property type="term" value="C:membrane"/>
    <property type="evidence" value="ECO:0007669"/>
    <property type="project" value="UniProtKB-SubCell"/>
</dbReference>